<keyword evidence="4" id="KW-1185">Reference proteome</keyword>
<dbReference type="AlphaFoldDB" id="A0A286G9K8"/>
<dbReference type="OrthoDB" id="9771846at2"/>
<proteinExistence type="predicted"/>
<gene>
    <name evidence="3" type="ORF">SAMN06269250_3656</name>
</gene>
<dbReference type="PANTHER" id="PTHR34136:SF1">
    <property type="entry name" value="UDP-N-ACETYL-D-MANNOSAMINURONIC ACID TRANSFERASE"/>
    <property type="match status" value="1"/>
</dbReference>
<accession>A0A286G9K8</accession>
<dbReference type="Pfam" id="PF03808">
    <property type="entry name" value="Glyco_tran_WecG"/>
    <property type="match status" value="1"/>
</dbReference>
<keyword evidence="1" id="KW-0328">Glycosyltransferase</keyword>
<dbReference type="PANTHER" id="PTHR34136">
    <property type="match status" value="1"/>
</dbReference>
<organism evidence="3 4">
    <name type="scientific">Spirosoma fluviale</name>
    <dbReference type="NCBI Taxonomy" id="1597977"/>
    <lineage>
        <taxon>Bacteria</taxon>
        <taxon>Pseudomonadati</taxon>
        <taxon>Bacteroidota</taxon>
        <taxon>Cytophagia</taxon>
        <taxon>Cytophagales</taxon>
        <taxon>Cytophagaceae</taxon>
        <taxon>Spirosoma</taxon>
    </lineage>
</organism>
<keyword evidence="2 3" id="KW-0808">Transferase</keyword>
<dbReference type="GO" id="GO:0016758">
    <property type="term" value="F:hexosyltransferase activity"/>
    <property type="evidence" value="ECO:0007669"/>
    <property type="project" value="TreeGrafter"/>
</dbReference>
<dbReference type="EMBL" id="OCNH01000003">
    <property type="protein sequence ID" value="SOD91819.1"/>
    <property type="molecule type" value="Genomic_DNA"/>
</dbReference>
<reference evidence="4" key="1">
    <citation type="submission" date="2017-09" db="EMBL/GenBank/DDBJ databases">
        <authorList>
            <person name="Varghese N."/>
            <person name="Submissions S."/>
        </authorList>
    </citation>
    <scope>NUCLEOTIDE SEQUENCE [LARGE SCALE GENOMIC DNA]</scope>
    <source>
        <strain evidence="4">DSM 29961</strain>
    </source>
</reference>
<dbReference type="NCBIfam" id="TIGR00696">
    <property type="entry name" value="wecG_tagA_cpsF"/>
    <property type="match status" value="1"/>
</dbReference>
<dbReference type="CDD" id="cd06533">
    <property type="entry name" value="Glyco_transf_WecG_TagA"/>
    <property type="match status" value="1"/>
</dbReference>
<evidence type="ECO:0000313" key="4">
    <source>
        <dbReference type="Proteomes" id="UP000219452"/>
    </source>
</evidence>
<dbReference type="InterPro" id="IPR004629">
    <property type="entry name" value="WecG_TagA_CpsF"/>
</dbReference>
<evidence type="ECO:0000256" key="1">
    <source>
        <dbReference type="ARBA" id="ARBA00022676"/>
    </source>
</evidence>
<dbReference type="RefSeq" id="WP_097127221.1">
    <property type="nucleotide sequence ID" value="NZ_OCNH01000003.1"/>
</dbReference>
<evidence type="ECO:0000313" key="3">
    <source>
        <dbReference type="EMBL" id="SOD91819.1"/>
    </source>
</evidence>
<name>A0A286G9K8_9BACT</name>
<dbReference type="Proteomes" id="UP000219452">
    <property type="component" value="Unassembled WGS sequence"/>
</dbReference>
<sequence length="255" mass="29631">MNHVVSNPDNVDVLGIKLNPIRYQALFSKIDDSIQNGAPKSIIAYTNLHGLYMYLKSKVVKDFYKASTVNYFDGMTVVLFAKALGYPIPTNYRMTLLDFIDEFFIHCKDNKYKVLWIGGEEDYLKIGIDRLKTKIPGLELDSINGFQKTEVYLDKINNVKPDIILLGLGQPRQEEWVLANKDKFDCKVIWCIGATIDYISGKVYMPPRWAGRIGMEWFFRLVSEPKRMWFRYFIEPLVVLTYFLRVKLSLINPNT</sequence>
<protein>
    <submittedName>
        <fullName evidence="3">N-acetylglucosaminyldiphosphoundecaprenol N-acetyl-beta-D-mannosaminyltransferase</fullName>
    </submittedName>
</protein>
<evidence type="ECO:0000256" key="2">
    <source>
        <dbReference type="ARBA" id="ARBA00022679"/>
    </source>
</evidence>